<name>A0ABT0CF42_THEVL</name>
<evidence type="ECO:0000256" key="8">
    <source>
        <dbReference type="ARBA" id="ARBA00033408"/>
    </source>
</evidence>
<evidence type="ECO:0000256" key="1">
    <source>
        <dbReference type="ARBA" id="ARBA00003618"/>
    </source>
</evidence>
<dbReference type="InterPro" id="IPR004604">
    <property type="entry name" value="DNA_recomb/repair_RecN"/>
</dbReference>
<sequence length="570" mass="63558">MLRLLRIENFALIERLEILFQPGLNVLTGETGAGKSIILDALDTALGGTARALRSGSERGLVEAVFLLNEELQAWLNQEGIDPLEEGLVCSRELLLREGDGKLTSRSRVNGVLVNKTQMLNLRSKLVEITAQGQTVQIQSPQTQRRWLDDFGGEALLGKRAEVSQLYQTWHHLKAEIESRQQDQQLRLQRLDMLEFQAQELTALRLEDPEELGKLERERDRLAHSVELQKQSYEAHQLLYQNDSGSPAIADLLGQAERLLQEMAQVDPDLTPLAEMVSSALIQVEEAGRELIRYGETLEADPSRLNKIERRLAQLKQACRKYGPTLAQVIAHAERVQAELAQIQGDGTNLEQLQAQLDKAFQKLEHHCQALSQLRQQAARQLEKALIQELQPLGMSAVQFQVQIQTGSPTAEGWDQVSFWISPNPGEPLQPLASIASGGEMSRFLLALKAVFSRIDPVATMVFDEIDTGVSGKVAQAIATKLHSIAQDHQILCVTHQPLIAALADHHMRVHKIVQRKRTSVRVDPLGEEERREELAQLTAGHSAQEAMTFVEALLKQAAQLRKQQLASPA</sequence>
<dbReference type="PANTHER" id="PTHR11059">
    <property type="entry name" value="DNA REPAIR PROTEIN RECN"/>
    <property type="match status" value="1"/>
</dbReference>
<keyword evidence="10" id="KW-0175">Coiled coil</keyword>
<reference evidence="12" key="1">
    <citation type="submission" date="2021-02" db="EMBL/GenBank/DDBJ databases">
        <title>The CRISPR/cas machinery reduction and long-range gene transfer in the hot spring cyanobacterium Synechococcus.</title>
        <authorList>
            <person name="Dvorak P."/>
            <person name="Jahodarova E."/>
            <person name="Hasler P."/>
            <person name="Poulickova A."/>
        </authorList>
    </citation>
    <scope>NUCLEOTIDE SEQUENCE</scope>
    <source>
        <strain evidence="12">Rupite</strain>
    </source>
</reference>
<keyword evidence="13" id="KW-1185">Reference proteome</keyword>
<dbReference type="EMBL" id="JAFIRA010000061">
    <property type="protein sequence ID" value="MCJ2544381.1"/>
    <property type="molecule type" value="Genomic_DNA"/>
</dbReference>
<dbReference type="Proteomes" id="UP000830835">
    <property type="component" value="Unassembled WGS sequence"/>
</dbReference>
<evidence type="ECO:0000313" key="12">
    <source>
        <dbReference type="EMBL" id="MCJ2544381.1"/>
    </source>
</evidence>
<evidence type="ECO:0000256" key="6">
    <source>
        <dbReference type="ARBA" id="ARBA00022840"/>
    </source>
</evidence>
<evidence type="ECO:0000256" key="7">
    <source>
        <dbReference type="ARBA" id="ARBA00023204"/>
    </source>
</evidence>
<evidence type="ECO:0000256" key="3">
    <source>
        <dbReference type="ARBA" id="ARBA00021315"/>
    </source>
</evidence>
<evidence type="ECO:0000256" key="9">
    <source>
        <dbReference type="PIRNR" id="PIRNR003128"/>
    </source>
</evidence>
<keyword evidence="5 9" id="KW-0227">DNA damage</keyword>
<evidence type="ECO:0000256" key="2">
    <source>
        <dbReference type="ARBA" id="ARBA00009441"/>
    </source>
</evidence>
<dbReference type="NCBIfam" id="TIGR00634">
    <property type="entry name" value="recN"/>
    <property type="match status" value="1"/>
</dbReference>
<dbReference type="SUPFAM" id="SSF52540">
    <property type="entry name" value="P-loop containing nucleoside triphosphate hydrolases"/>
    <property type="match status" value="1"/>
</dbReference>
<dbReference type="InterPro" id="IPR027417">
    <property type="entry name" value="P-loop_NTPase"/>
</dbReference>
<keyword evidence="4" id="KW-0547">Nucleotide-binding</keyword>
<dbReference type="PANTHER" id="PTHR11059:SF0">
    <property type="entry name" value="DNA REPAIR PROTEIN RECN"/>
    <property type="match status" value="1"/>
</dbReference>
<dbReference type="RefSeq" id="WP_244352900.1">
    <property type="nucleotide sequence ID" value="NZ_JAFIRA010000061.1"/>
</dbReference>
<evidence type="ECO:0000256" key="4">
    <source>
        <dbReference type="ARBA" id="ARBA00022741"/>
    </source>
</evidence>
<evidence type="ECO:0000259" key="11">
    <source>
        <dbReference type="Pfam" id="PF02463"/>
    </source>
</evidence>
<feature type="domain" description="RecF/RecN/SMC N-terminal" evidence="11">
    <location>
        <begin position="2"/>
        <end position="513"/>
    </location>
</feature>
<feature type="coiled-coil region" evidence="10">
    <location>
        <begin position="350"/>
        <end position="388"/>
    </location>
</feature>
<keyword evidence="6" id="KW-0067">ATP-binding</keyword>
<comment type="caution">
    <text evidence="12">The sequence shown here is derived from an EMBL/GenBank/DDBJ whole genome shotgun (WGS) entry which is preliminary data.</text>
</comment>
<dbReference type="InterPro" id="IPR003395">
    <property type="entry name" value="RecF/RecN/SMC_N"/>
</dbReference>
<dbReference type="PIRSF" id="PIRSF003128">
    <property type="entry name" value="RecN"/>
    <property type="match status" value="1"/>
</dbReference>
<evidence type="ECO:0000256" key="10">
    <source>
        <dbReference type="SAM" id="Coils"/>
    </source>
</evidence>
<comment type="similarity">
    <text evidence="2 9">Belongs to the RecN family.</text>
</comment>
<proteinExistence type="inferred from homology"/>
<dbReference type="Gene3D" id="3.40.50.300">
    <property type="entry name" value="P-loop containing nucleotide triphosphate hydrolases"/>
    <property type="match status" value="2"/>
</dbReference>
<evidence type="ECO:0000256" key="5">
    <source>
        <dbReference type="ARBA" id="ARBA00022763"/>
    </source>
</evidence>
<protein>
    <recommendedName>
        <fullName evidence="3 9">DNA repair protein RecN</fullName>
    </recommendedName>
    <alternativeName>
        <fullName evidence="8 9">Recombination protein N</fullName>
    </alternativeName>
</protein>
<gene>
    <name evidence="12" type="primary">recN</name>
    <name evidence="12" type="ORF">JX360_15955</name>
</gene>
<dbReference type="CDD" id="cd03241">
    <property type="entry name" value="ABC_RecN"/>
    <property type="match status" value="1"/>
</dbReference>
<evidence type="ECO:0000313" key="13">
    <source>
        <dbReference type="Proteomes" id="UP000830835"/>
    </source>
</evidence>
<organism evidence="12 13">
    <name type="scientific">Thermostichus vulcanus str. 'Rupite'</name>
    <dbReference type="NCBI Taxonomy" id="2813851"/>
    <lineage>
        <taxon>Bacteria</taxon>
        <taxon>Bacillati</taxon>
        <taxon>Cyanobacteriota</taxon>
        <taxon>Cyanophyceae</taxon>
        <taxon>Thermostichales</taxon>
        <taxon>Thermostichaceae</taxon>
        <taxon>Thermostichus</taxon>
    </lineage>
</organism>
<keyword evidence="7 9" id="KW-0234">DNA repair</keyword>
<dbReference type="Pfam" id="PF02463">
    <property type="entry name" value="SMC_N"/>
    <property type="match status" value="1"/>
</dbReference>
<comment type="function">
    <text evidence="1 9">May be involved in recombinational repair of damaged DNA.</text>
</comment>
<accession>A0ABT0CF42</accession>